<evidence type="ECO:0000313" key="3">
    <source>
        <dbReference type="Proteomes" id="UP000664534"/>
    </source>
</evidence>
<dbReference type="Proteomes" id="UP000664534">
    <property type="component" value="Unassembled WGS sequence"/>
</dbReference>
<keyword evidence="3" id="KW-1185">Reference proteome</keyword>
<organism evidence="2 3">
    <name type="scientific">Imshaugia aleurites</name>
    <dbReference type="NCBI Taxonomy" id="172621"/>
    <lineage>
        <taxon>Eukaryota</taxon>
        <taxon>Fungi</taxon>
        <taxon>Dikarya</taxon>
        <taxon>Ascomycota</taxon>
        <taxon>Pezizomycotina</taxon>
        <taxon>Lecanoromycetes</taxon>
        <taxon>OSLEUM clade</taxon>
        <taxon>Lecanoromycetidae</taxon>
        <taxon>Lecanorales</taxon>
        <taxon>Lecanorineae</taxon>
        <taxon>Parmeliaceae</taxon>
        <taxon>Imshaugia</taxon>
    </lineage>
</organism>
<dbReference type="AlphaFoldDB" id="A0A8H3IAU7"/>
<dbReference type="Pfam" id="PF14479">
    <property type="entry name" value="HeLo"/>
    <property type="match status" value="1"/>
</dbReference>
<comment type="caution">
    <text evidence="2">The sequence shown here is derived from an EMBL/GenBank/DDBJ whole genome shotgun (WGS) entry which is preliminary data.</text>
</comment>
<dbReference type="PANTHER" id="PTHR37542:SF3">
    <property type="entry name" value="PRION-INHIBITION AND PROPAGATION HELO DOMAIN-CONTAINING PROTEIN"/>
    <property type="match status" value="1"/>
</dbReference>
<evidence type="ECO:0000313" key="2">
    <source>
        <dbReference type="EMBL" id="CAF9921277.1"/>
    </source>
</evidence>
<dbReference type="InterPro" id="IPR029498">
    <property type="entry name" value="HeLo_dom"/>
</dbReference>
<sequence length="280" mass="31049">MAEPFGVVAGAISVSAAFTACVDCFEYIQFGRHFGRDFQTDQLSLNCARLRLTRWGQAVDIFKDPRFGKPDDSATEIQTAKDTLLQILALFADSEDISKKYKRGARTGEDLTLSSPDDMDPTFSALENTMKKLALKRQKGTHILKLTSWALYHRSQLKELIQSITLLIDNIERLFPAPHAQITLVRQEAAEISDKESLELVAEAAKTVDGMLRNAAQEALAGHRYLNVGINRQAQTGDAYSSDWKGNTIGASHTYDGVEIEKDGKALIGNKYGGKDFWDD</sequence>
<proteinExistence type="predicted"/>
<dbReference type="Gene3D" id="1.20.120.1020">
    <property type="entry name" value="Prion-inhibition and propagation, HeLo domain"/>
    <property type="match status" value="1"/>
</dbReference>
<reference evidence="2" key="1">
    <citation type="submission" date="2021-03" db="EMBL/GenBank/DDBJ databases">
        <authorList>
            <person name="Tagirdzhanova G."/>
        </authorList>
    </citation>
    <scope>NUCLEOTIDE SEQUENCE</scope>
</reference>
<evidence type="ECO:0000259" key="1">
    <source>
        <dbReference type="Pfam" id="PF14479"/>
    </source>
</evidence>
<dbReference type="EMBL" id="CAJPDT010000027">
    <property type="protein sequence ID" value="CAF9921277.1"/>
    <property type="molecule type" value="Genomic_DNA"/>
</dbReference>
<gene>
    <name evidence="2" type="ORF">IMSHALPRED_005131</name>
</gene>
<name>A0A8H3IAU7_9LECA</name>
<dbReference type="PANTHER" id="PTHR37542">
    <property type="entry name" value="HELO DOMAIN-CONTAINING PROTEIN-RELATED"/>
    <property type="match status" value="1"/>
</dbReference>
<dbReference type="OrthoDB" id="20872at2759"/>
<dbReference type="InterPro" id="IPR038305">
    <property type="entry name" value="HeLo_sf"/>
</dbReference>
<feature type="domain" description="Prion-inhibition and propagation HeLo" evidence="1">
    <location>
        <begin position="6"/>
        <end position="200"/>
    </location>
</feature>
<accession>A0A8H3IAU7</accession>
<protein>
    <recommendedName>
        <fullName evidence="1">Prion-inhibition and propagation HeLo domain-containing protein</fullName>
    </recommendedName>
</protein>